<evidence type="ECO:0000256" key="1">
    <source>
        <dbReference type="SAM" id="MobiDB-lite"/>
    </source>
</evidence>
<accession>A0A379GFF6</accession>
<name>A0A379GFF6_PROMI</name>
<dbReference type="AlphaFoldDB" id="A0A379GFF6"/>
<protein>
    <submittedName>
        <fullName evidence="2">Uncharacterized protein</fullName>
    </submittedName>
</protein>
<dbReference type="Proteomes" id="UP000254191">
    <property type="component" value="Unassembled WGS sequence"/>
</dbReference>
<dbReference type="EMBL" id="UGTS01000006">
    <property type="protein sequence ID" value="SUC39690.1"/>
    <property type="molecule type" value="Genomic_DNA"/>
</dbReference>
<reference evidence="2 3" key="1">
    <citation type="submission" date="2018-06" db="EMBL/GenBank/DDBJ databases">
        <authorList>
            <consortium name="Pathogen Informatics"/>
            <person name="Doyle S."/>
        </authorList>
    </citation>
    <scope>NUCLEOTIDE SEQUENCE [LARGE SCALE GENOMIC DNA]</scope>
    <source>
        <strain evidence="2 3">NCTC11938</strain>
    </source>
</reference>
<evidence type="ECO:0000313" key="2">
    <source>
        <dbReference type="EMBL" id="SUC39690.1"/>
    </source>
</evidence>
<sequence length="241" mass="27663">MLWKVVRIDFTERCACVFGSKTHYITSGKGYVVVDNEGNERFSGPNCARNPDYVSNPEEKVPDLTKGCLEPDSEDDGAASSSRLKGNDGKVRVASTIDEHSKQNAIAYLLLRVQKLQSIPKIKYSKLDAIYRRYQLASLTDNDFIFLYKLIDSNSFPEYSLKNLQAFYACEFWINQFIQDNQEKDLSYVESLRSYLHAKLALTPSQITGLNKWFDNTNGRKMVRLKPNPFAIDPTVYWKKK</sequence>
<feature type="region of interest" description="Disordered" evidence="1">
    <location>
        <begin position="43"/>
        <end position="87"/>
    </location>
</feature>
<gene>
    <name evidence="2" type="ORF">NCTC11938_03951</name>
</gene>
<proteinExistence type="predicted"/>
<evidence type="ECO:0000313" key="3">
    <source>
        <dbReference type="Proteomes" id="UP000254191"/>
    </source>
</evidence>
<organism evidence="2 3">
    <name type="scientific">Proteus mirabilis</name>
    <dbReference type="NCBI Taxonomy" id="584"/>
    <lineage>
        <taxon>Bacteria</taxon>
        <taxon>Pseudomonadati</taxon>
        <taxon>Pseudomonadota</taxon>
        <taxon>Gammaproteobacteria</taxon>
        <taxon>Enterobacterales</taxon>
        <taxon>Morganellaceae</taxon>
        <taxon>Proteus</taxon>
    </lineage>
</organism>
<dbReference type="RefSeq" id="WP_004243935.1">
    <property type="nucleotide sequence ID" value="NZ_CAXOOE010000038.1"/>
</dbReference>